<dbReference type="GO" id="GO:0005829">
    <property type="term" value="C:cytosol"/>
    <property type="evidence" value="ECO:0007669"/>
    <property type="project" value="TreeGrafter"/>
</dbReference>
<feature type="domain" description="Thymidylate kinase-like" evidence="9">
    <location>
        <begin position="11"/>
        <end position="191"/>
    </location>
</feature>
<comment type="similarity">
    <text evidence="1 8">Belongs to the thymidylate kinase family.</text>
</comment>
<dbReference type="InterPro" id="IPR039430">
    <property type="entry name" value="Thymidylate_kin-like_dom"/>
</dbReference>
<comment type="catalytic activity">
    <reaction evidence="7 8">
        <text>dTMP + ATP = dTDP + ADP</text>
        <dbReference type="Rhea" id="RHEA:13517"/>
        <dbReference type="ChEBI" id="CHEBI:30616"/>
        <dbReference type="ChEBI" id="CHEBI:58369"/>
        <dbReference type="ChEBI" id="CHEBI:63528"/>
        <dbReference type="ChEBI" id="CHEBI:456216"/>
        <dbReference type="EC" id="2.7.4.9"/>
    </reaction>
</comment>
<dbReference type="InterPro" id="IPR018095">
    <property type="entry name" value="Thymidylate_kin_CS"/>
</dbReference>
<evidence type="ECO:0000256" key="4">
    <source>
        <dbReference type="ARBA" id="ARBA00022741"/>
    </source>
</evidence>
<evidence type="ECO:0000256" key="2">
    <source>
        <dbReference type="ARBA" id="ARBA00022679"/>
    </source>
</evidence>
<dbReference type="GO" id="GO:0004798">
    <property type="term" value="F:dTMP kinase activity"/>
    <property type="evidence" value="ECO:0007669"/>
    <property type="project" value="UniProtKB-UniRule"/>
</dbReference>
<dbReference type="SUPFAM" id="SSF52540">
    <property type="entry name" value="P-loop containing nucleoside triphosphate hydrolases"/>
    <property type="match status" value="1"/>
</dbReference>
<dbReference type="GO" id="GO:0005524">
    <property type="term" value="F:ATP binding"/>
    <property type="evidence" value="ECO:0007669"/>
    <property type="project" value="UniProtKB-UniRule"/>
</dbReference>
<dbReference type="GO" id="GO:0006227">
    <property type="term" value="P:dUDP biosynthetic process"/>
    <property type="evidence" value="ECO:0007669"/>
    <property type="project" value="TreeGrafter"/>
</dbReference>
<dbReference type="InterPro" id="IPR018094">
    <property type="entry name" value="Thymidylate_kinase"/>
</dbReference>
<dbReference type="HAMAP" id="MF_00165">
    <property type="entry name" value="Thymidylate_kinase"/>
    <property type="match status" value="1"/>
</dbReference>
<dbReference type="AlphaFoldDB" id="A0A7T0BZM3"/>
<evidence type="ECO:0000256" key="3">
    <source>
        <dbReference type="ARBA" id="ARBA00022727"/>
    </source>
</evidence>
<name>A0A7T0BZM3_9BACT</name>
<dbReference type="InterPro" id="IPR027417">
    <property type="entry name" value="P-loop_NTPase"/>
</dbReference>
<dbReference type="EMBL" id="CP048685">
    <property type="protein sequence ID" value="QPJ63827.1"/>
    <property type="molecule type" value="Genomic_DNA"/>
</dbReference>
<evidence type="ECO:0000256" key="1">
    <source>
        <dbReference type="ARBA" id="ARBA00009776"/>
    </source>
</evidence>
<dbReference type="Proteomes" id="UP000594688">
    <property type="component" value="Chromosome"/>
</dbReference>
<evidence type="ECO:0000313" key="11">
    <source>
        <dbReference type="Proteomes" id="UP000594688"/>
    </source>
</evidence>
<dbReference type="Pfam" id="PF02223">
    <property type="entry name" value="Thymidylate_kin"/>
    <property type="match status" value="1"/>
</dbReference>
<dbReference type="NCBIfam" id="TIGR00041">
    <property type="entry name" value="DTMP_kinase"/>
    <property type="match status" value="1"/>
</dbReference>
<dbReference type="KEGG" id="nli:G3M70_14530"/>
<evidence type="ECO:0000256" key="8">
    <source>
        <dbReference type="HAMAP-Rule" id="MF_00165"/>
    </source>
</evidence>
<keyword evidence="6 8" id="KW-0067">ATP-binding</keyword>
<dbReference type="PANTHER" id="PTHR10344:SF4">
    <property type="entry name" value="UMP-CMP KINASE 2, MITOCHONDRIAL"/>
    <property type="match status" value="1"/>
</dbReference>
<dbReference type="PANTHER" id="PTHR10344">
    <property type="entry name" value="THYMIDYLATE KINASE"/>
    <property type="match status" value="1"/>
</dbReference>
<sequence>MLDKGFLIVAEGIDGAGKSSQLKKLAENLRVSGHDVVELREPTNGTWGQKIRRLLTEGRDGITPEEELSYFNNDRREDVALNIQPALERKAIVLIDRYYYSTAAYQGALGFDPEAICQENETFAPRPDLVLMFSIDPEVGLERISSSRDGFSSFEKLDYLKRVQAIFNTFEGLHIKRIDANREMDDVQQDVQNCVSAFLKTGEIK</sequence>
<reference evidence="10 11" key="1">
    <citation type="submission" date="2020-02" db="EMBL/GenBank/DDBJ databases">
        <title>Genomic and physiological characterization of two novel Nitrospinaceae genera.</title>
        <authorList>
            <person name="Mueller A.J."/>
            <person name="Jung M.-Y."/>
            <person name="Strachan C.R."/>
            <person name="Herbold C.W."/>
            <person name="Kirkegaard R.H."/>
            <person name="Daims H."/>
        </authorList>
    </citation>
    <scope>NUCLEOTIDE SEQUENCE [LARGE SCALE GENOMIC DNA]</scope>
    <source>
        <strain evidence="10">EB</strain>
    </source>
</reference>
<gene>
    <name evidence="8 10" type="primary">tmk</name>
    <name evidence="10" type="ORF">G3M70_14530</name>
</gene>
<accession>A0A7T0BZM3</accession>
<keyword evidence="3 8" id="KW-0545">Nucleotide biosynthesis</keyword>
<keyword evidence="5 8" id="KW-0418">Kinase</keyword>
<dbReference type="EC" id="2.7.4.9" evidence="8"/>
<keyword evidence="4 8" id="KW-0547">Nucleotide-binding</keyword>
<keyword evidence="2 8" id="KW-0808">Transferase</keyword>
<evidence type="ECO:0000256" key="6">
    <source>
        <dbReference type="ARBA" id="ARBA00022840"/>
    </source>
</evidence>
<evidence type="ECO:0000256" key="7">
    <source>
        <dbReference type="ARBA" id="ARBA00048743"/>
    </source>
</evidence>
<comment type="function">
    <text evidence="8">Phosphorylation of dTMP to form dTDP in both de novo and salvage pathways of dTTP synthesis.</text>
</comment>
<evidence type="ECO:0000259" key="9">
    <source>
        <dbReference type="Pfam" id="PF02223"/>
    </source>
</evidence>
<organism evidence="10 11">
    <name type="scientific">Candidatus Nitronauta litoralis</name>
    <dbReference type="NCBI Taxonomy" id="2705533"/>
    <lineage>
        <taxon>Bacteria</taxon>
        <taxon>Pseudomonadati</taxon>
        <taxon>Nitrospinota/Tectimicrobiota group</taxon>
        <taxon>Nitrospinota</taxon>
        <taxon>Nitrospinia</taxon>
        <taxon>Nitrospinales</taxon>
        <taxon>Nitrospinaceae</taxon>
        <taxon>Candidatus Nitronauta</taxon>
    </lineage>
</organism>
<dbReference type="Gene3D" id="3.40.50.300">
    <property type="entry name" value="P-loop containing nucleotide triphosphate hydrolases"/>
    <property type="match status" value="1"/>
</dbReference>
<feature type="binding site" evidence="8">
    <location>
        <begin position="12"/>
        <end position="19"/>
    </location>
    <ligand>
        <name>ATP</name>
        <dbReference type="ChEBI" id="CHEBI:30616"/>
    </ligand>
</feature>
<evidence type="ECO:0000256" key="5">
    <source>
        <dbReference type="ARBA" id="ARBA00022777"/>
    </source>
</evidence>
<dbReference type="GO" id="GO:0006235">
    <property type="term" value="P:dTTP biosynthetic process"/>
    <property type="evidence" value="ECO:0007669"/>
    <property type="project" value="UniProtKB-UniRule"/>
</dbReference>
<dbReference type="GO" id="GO:0006233">
    <property type="term" value="P:dTDP biosynthetic process"/>
    <property type="evidence" value="ECO:0007669"/>
    <property type="project" value="InterPro"/>
</dbReference>
<dbReference type="PROSITE" id="PS01331">
    <property type="entry name" value="THYMIDYLATE_KINASE"/>
    <property type="match status" value="1"/>
</dbReference>
<protein>
    <recommendedName>
        <fullName evidence="8">Thymidylate kinase</fullName>
        <ecNumber evidence="8">2.7.4.9</ecNumber>
    </recommendedName>
    <alternativeName>
        <fullName evidence="8">dTMP kinase</fullName>
    </alternativeName>
</protein>
<evidence type="ECO:0000313" key="10">
    <source>
        <dbReference type="EMBL" id="QPJ63827.1"/>
    </source>
</evidence>
<dbReference type="CDD" id="cd01672">
    <property type="entry name" value="TMPK"/>
    <property type="match status" value="1"/>
</dbReference>
<proteinExistence type="inferred from homology"/>